<sequence>MPEEADVFVAQAAALVAEAQQALSSLKSPRKHYEGQLAEIKHELQGTWDHLASIILDGNDVTRTQLQDKILAYGWTLKEMELNFEATLPEKQAAFEENKAAIVQNLRTNLAAFLATGDRDASRQQSSNTTPIHGAHDELPGSDQSPILEANVDAQISADSELNPQMNRDISLEGDNDSGNGSDNEGDNEGDSEGDDEGDTEDRPGTNKRNRDGSESSDSLQPPKRRQIDTRGFVDYSEVWQDGKAHTKHLIVEYPDNSNKWFIFRCEEHNMDFKNNPIIGAAKHLSGTKHGRMPRTFDIAVEHLGIEVRHCTKAKAYKNNAIARVAFRKEKSSPAQTPRKSAEKPSSSFRDAPNTKRRTSRRDQQSARSEEQEANGTPMGPQGIMDPIPGRVYLGFWHKSKEWLAVLLLPATNLPDVGVPGTLEQLGLYDNIPVCYSRSVRTKGLEFKKDYEIGGPLASQRQFPVMYFDGLPFPAKSAVGWVAATDLQEYDADQKFSLIPNSKQVREFLKRRQQSQLYDFPSDDEPVGKSPARAMNVDDSSEQASASDTTPDLGIPRSPETTRQGMTEETLASVDSNHVPQEFEAAGIPRLEGTTFEQGNANQALNAPRANDAAVQNTVDMSGPEVQHDVIILHDSDSDGGGQSHGSEILLPSTHEDEFDKWIQTPTAQDDISLPFEESNPGNGTRNVVSDQPTNSHEGIDTTRYQHDSQAAPIDPPMVESSRDQNTTTEGQGASQSRPLVAPPRASQPTPTRTLAPEAQMVTEPDMGSGQQNETPPQPSEAAQSNQPETTINPGHGEILQSVARASLNQALAAIDEQEATLPSTLSPPFVTGSTAAWPPINGRNIHPGHVSYSRGAEALQPLPNNLEQYNIGSAVGNCTNVGLSGHAHSTDLGHPSTGLSLPPLRTSRPFGPWSPQPPMSPVLTNGSTTHGNAPAKHPADITADHIQREKTSQSSTSFQPFNQAASNPTQPPTHHSSIYNTF</sequence>
<feature type="compositionally biased region" description="Polar residues" evidence="1">
    <location>
        <begin position="769"/>
        <end position="793"/>
    </location>
</feature>
<feature type="region of interest" description="Disordered" evidence="1">
    <location>
        <begin position="514"/>
        <end position="566"/>
    </location>
</feature>
<organism evidence="2 3">
    <name type="scientific">Stachybotrys elegans</name>
    <dbReference type="NCBI Taxonomy" id="80388"/>
    <lineage>
        <taxon>Eukaryota</taxon>
        <taxon>Fungi</taxon>
        <taxon>Dikarya</taxon>
        <taxon>Ascomycota</taxon>
        <taxon>Pezizomycotina</taxon>
        <taxon>Sordariomycetes</taxon>
        <taxon>Hypocreomycetidae</taxon>
        <taxon>Hypocreales</taxon>
        <taxon>Stachybotryaceae</taxon>
        <taxon>Stachybotrys</taxon>
    </lineage>
</organism>
<feature type="compositionally biased region" description="Basic and acidic residues" evidence="1">
    <location>
        <begin position="201"/>
        <end position="214"/>
    </location>
</feature>
<evidence type="ECO:0000313" key="2">
    <source>
        <dbReference type="EMBL" id="KAH7303839.1"/>
    </source>
</evidence>
<name>A0A8K0SDU6_9HYPO</name>
<feature type="region of interest" description="Disordered" evidence="1">
    <location>
        <begin position="117"/>
        <end position="145"/>
    </location>
</feature>
<proteinExistence type="predicted"/>
<keyword evidence="3" id="KW-1185">Reference proteome</keyword>
<reference evidence="2" key="1">
    <citation type="journal article" date="2021" name="Nat. Commun.">
        <title>Genetic determinants of endophytism in the Arabidopsis root mycobiome.</title>
        <authorList>
            <person name="Mesny F."/>
            <person name="Miyauchi S."/>
            <person name="Thiergart T."/>
            <person name="Pickel B."/>
            <person name="Atanasova L."/>
            <person name="Karlsson M."/>
            <person name="Huettel B."/>
            <person name="Barry K.W."/>
            <person name="Haridas S."/>
            <person name="Chen C."/>
            <person name="Bauer D."/>
            <person name="Andreopoulos W."/>
            <person name="Pangilinan J."/>
            <person name="LaButti K."/>
            <person name="Riley R."/>
            <person name="Lipzen A."/>
            <person name="Clum A."/>
            <person name="Drula E."/>
            <person name="Henrissat B."/>
            <person name="Kohler A."/>
            <person name="Grigoriev I.V."/>
            <person name="Martin F.M."/>
            <person name="Hacquard S."/>
        </authorList>
    </citation>
    <scope>NUCLEOTIDE SEQUENCE</scope>
    <source>
        <strain evidence="2">MPI-CAGE-CH-0235</strain>
    </source>
</reference>
<feature type="region of interest" description="Disordered" evidence="1">
    <location>
        <begin position="159"/>
        <end position="230"/>
    </location>
</feature>
<feature type="compositionally biased region" description="Polar residues" evidence="1">
    <location>
        <begin position="923"/>
        <end position="932"/>
    </location>
</feature>
<feature type="compositionally biased region" description="Polar residues" evidence="1">
    <location>
        <begin position="333"/>
        <end position="349"/>
    </location>
</feature>
<feature type="compositionally biased region" description="Basic and acidic residues" evidence="1">
    <location>
        <begin position="938"/>
        <end position="952"/>
    </location>
</feature>
<evidence type="ECO:0000313" key="3">
    <source>
        <dbReference type="Proteomes" id="UP000813444"/>
    </source>
</evidence>
<feature type="compositionally biased region" description="Polar residues" evidence="1">
    <location>
        <begin position="953"/>
        <end position="983"/>
    </location>
</feature>
<feature type="compositionally biased region" description="Polar residues" evidence="1">
    <location>
        <begin position="680"/>
        <end position="697"/>
    </location>
</feature>
<feature type="region of interest" description="Disordered" evidence="1">
    <location>
        <begin position="890"/>
        <end position="983"/>
    </location>
</feature>
<evidence type="ECO:0000256" key="1">
    <source>
        <dbReference type="SAM" id="MobiDB-lite"/>
    </source>
</evidence>
<gene>
    <name evidence="2" type="ORF">B0I35DRAFT_155664</name>
</gene>
<feature type="compositionally biased region" description="Polar residues" evidence="1">
    <location>
        <begin position="724"/>
        <end position="738"/>
    </location>
</feature>
<feature type="region of interest" description="Disordered" evidence="1">
    <location>
        <begin position="669"/>
        <end position="795"/>
    </location>
</feature>
<comment type="caution">
    <text evidence="2">The sequence shown here is derived from an EMBL/GenBank/DDBJ whole genome shotgun (WGS) entry which is preliminary data.</text>
</comment>
<feature type="compositionally biased region" description="Basic and acidic residues" evidence="1">
    <location>
        <begin position="361"/>
        <end position="371"/>
    </location>
</feature>
<feature type="compositionally biased region" description="Polar residues" evidence="1">
    <location>
        <begin position="159"/>
        <end position="168"/>
    </location>
</feature>
<accession>A0A8K0SDU6</accession>
<feature type="region of interest" description="Disordered" evidence="1">
    <location>
        <begin position="328"/>
        <end position="384"/>
    </location>
</feature>
<protein>
    <submittedName>
        <fullName evidence="2">Uncharacterized protein</fullName>
    </submittedName>
</protein>
<dbReference type="EMBL" id="JAGPNK010000028">
    <property type="protein sequence ID" value="KAH7303839.1"/>
    <property type="molecule type" value="Genomic_DNA"/>
</dbReference>
<dbReference type="Proteomes" id="UP000813444">
    <property type="component" value="Unassembled WGS sequence"/>
</dbReference>
<dbReference type="OrthoDB" id="4835412at2759"/>
<feature type="compositionally biased region" description="Basic and acidic residues" evidence="1">
    <location>
        <begin position="698"/>
        <end position="707"/>
    </location>
</feature>
<dbReference type="AlphaFoldDB" id="A0A8K0SDU6"/>
<feature type="compositionally biased region" description="Acidic residues" evidence="1">
    <location>
        <begin position="184"/>
        <end position="200"/>
    </location>
</feature>